<name>A0A8S2TUH9_9BILA</name>
<reference evidence="2" key="1">
    <citation type="submission" date="2021-02" db="EMBL/GenBank/DDBJ databases">
        <authorList>
            <person name="Nowell W R."/>
        </authorList>
    </citation>
    <scope>NUCLEOTIDE SEQUENCE</scope>
</reference>
<organism evidence="2 3">
    <name type="scientific">Didymodactylos carnosus</name>
    <dbReference type="NCBI Taxonomy" id="1234261"/>
    <lineage>
        <taxon>Eukaryota</taxon>
        <taxon>Metazoa</taxon>
        <taxon>Spiralia</taxon>
        <taxon>Gnathifera</taxon>
        <taxon>Rotifera</taxon>
        <taxon>Eurotatoria</taxon>
        <taxon>Bdelloidea</taxon>
        <taxon>Philodinida</taxon>
        <taxon>Philodinidae</taxon>
        <taxon>Didymodactylos</taxon>
    </lineage>
</organism>
<dbReference type="EMBL" id="CAJOBA010057472">
    <property type="protein sequence ID" value="CAF4300434.1"/>
    <property type="molecule type" value="Genomic_DNA"/>
</dbReference>
<dbReference type="AlphaFoldDB" id="A0A8S2TUH9"/>
<gene>
    <name evidence="1" type="ORF">OVA965_LOCUS37437</name>
    <name evidence="2" type="ORF">TMI583_LOCUS38525</name>
</gene>
<accession>A0A8S2TUH9</accession>
<evidence type="ECO:0000313" key="1">
    <source>
        <dbReference type="EMBL" id="CAF1512652.1"/>
    </source>
</evidence>
<protein>
    <submittedName>
        <fullName evidence="2">Uncharacterized protein</fullName>
    </submittedName>
</protein>
<comment type="caution">
    <text evidence="2">The sequence shown here is derived from an EMBL/GenBank/DDBJ whole genome shotgun (WGS) entry which is preliminary data.</text>
</comment>
<sequence length="418" mass="48040">MQHQRCLVVIYDEYMNIIKQVKVRLENIEHLKQKHLTQQWYHDLEPVEPNSIITTPSHMTSSSPSITTPVPPSTTPALESFQNLLPFTSEIGQNILDWLTAFNQACTTAGFDEDQRRLWHPLKLVDGTKSWYHLEKLTLINYNWKQVQMAFIEAFGTSNQIEQAAIMLPTQTAPYEIEHSLEGFWLDKMITSDDSIAQVTSQQQTLVPVPQYMMVPQPVVMSQMQNDLNMKQAQLEKPEMTLKAEKMEMARIIMTQQVLSEQQQHCVQLDNLELNRYRELIQLRLEHPQQPSASVTQLETTSEPSGQAVAYHTLSLMPKLGTTSKQLIEQQHIKTKMQQVLPCALLLLKLIMFGSALISRETTSTNANYGYIGIELTLFGMSINLVFEHGDQFIASLLGHNKIEPLLHWNWLWPYMVP</sequence>
<dbReference type="EMBL" id="CAJNOK010035384">
    <property type="protein sequence ID" value="CAF1512652.1"/>
    <property type="molecule type" value="Genomic_DNA"/>
</dbReference>
<dbReference type="Proteomes" id="UP000682733">
    <property type="component" value="Unassembled WGS sequence"/>
</dbReference>
<proteinExistence type="predicted"/>
<evidence type="ECO:0000313" key="2">
    <source>
        <dbReference type="EMBL" id="CAF4300434.1"/>
    </source>
</evidence>
<evidence type="ECO:0000313" key="3">
    <source>
        <dbReference type="Proteomes" id="UP000682733"/>
    </source>
</evidence>
<dbReference type="Proteomes" id="UP000677228">
    <property type="component" value="Unassembled WGS sequence"/>
</dbReference>